<keyword evidence="3" id="KW-1185">Reference proteome</keyword>
<dbReference type="Proteomes" id="UP001189624">
    <property type="component" value="Chromosome 3"/>
</dbReference>
<dbReference type="AlphaFoldDB" id="A0AA86S9K3"/>
<organism evidence="2 3">
    <name type="scientific">Sphenostylis stenocarpa</name>
    <dbReference type="NCBI Taxonomy" id="92480"/>
    <lineage>
        <taxon>Eukaryota</taxon>
        <taxon>Viridiplantae</taxon>
        <taxon>Streptophyta</taxon>
        <taxon>Embryophyta</taxon>
        <taxon>Tracheophyta</taxon>
        <taxon>Spermatophyta</taxon>
        <taxon>Magnoliopsida</taxon>
        <taxon>eudicotyledons</taxon>
        <taxon>Gunneridae</taxon>
        <taxon>Pentapetalae</taxon>
        <taxon>rosids</taxon>
        <taxon>fabids</taxon>
        <taxon>Fabales</taxon>
        <taxon>Fabaceae</taxon>
        <taxon>Papilionoideae</taxon>
        <taxon>50 kb inversion clade</taxon>
        <taxon>NPAAA clade</taxon>
        <taxon>indigoferoid/millettioid clade</taxon>
        <taxon>Phaseoleae</taxon>
        <taxon>Sphenostylis</taxon>
    </lineage>
</organism>
<feature type="region of interest" description="Disordered" evidence="1">
    <location>
        <begin position="107"/>
        <end position="127"/>
    </location>
</feature>
<sequence>MVSAAPLSTAVPSTTPPHHPPSTAQLGFLSFLLIASLHIVVPHEFPHLSFPPSPSFTQRASLIFGDPWQQNTLFSSPLANPVTPAVNLLLSSGPDLSQIHSIRFSFHHPPPPRASSPKLPCSPVRIP</sequence>
<evidence type="ECO:0000313" key="3">
    <source>
        <dbReference type="Proteomes" id="UP001189624"/>
    </source>
</evidence>
<proteinExistence type="predicted"/>
<evidence type="ECO:0000313" key="2">
    <source>
        <dbReference type="EMBL" id="CAJ1944046.1"/>
    </source>
</evidence>
<name>A0AA86S9K3_9FABA</name>
<reference evidence="2" key="1">
    <citation type="submission" date="2023-10" db="EMBL/GenBank/DDBJ databases">
        <authorList>
            <person name="Domelevo Entfellner J.-B."/>
        </authorList>
    </citation>
    <scope>NUCLEOTIDE SEQUENCE</scope>
</reference>
<dbReference type="EMBL" id="OY731400">
    <property type="protein sequence ID" value="CAJ1944046.1"/>
    <property type="molecule type" value="Genomic_DNA"/>
</dbReference>
<dbReference type="Gramene" id="rna-AYBTSS11_LOCUS11698">
    <property type="protein sequence ID" value="CAJ1944046.1"/>
    <property type="gene ID" value="gene-AYBTSS11_LOCUS11698"/>
</dbReference>
<evidence type="ECO:0000256" key="1">
    <source>
        <dbReference type="SAM" id="MobiDB-lite"/>
    </source>
</evidence>
<protein>
    <submittedName>
        <fullName evidence="2">Uncharacterized protein</fullName>
    </submittedName>
</protein>
<gene>
    <name evidence="2" type="ORF">AYBTSS11_LOCUS11698</name>
</gene>
<accession>A0AA86S9K3</accession>